<evidence type="ECO:0000256" key="3">
    <source>
        <dbReference type="ARBA" id="ARBA00022729"/>
    </source>
</evidence>
<protein>
    <submittedName>
        <fullName evidence="9">Predicted outer membrane protein</fullName>
    </submittedName>
</protein>
<dbReference type="RefSeq" id="WP_055159270.1">
    <property type="nucleotide sequence ID" value="NZ_CYZO01000029.1"/>
</dbReference>
<name>A0A174DT48_9FIRM</name>
<comment type="similarity">
    <text evidence="1">Belongs to the serine-aspartate repeat-containing protein (SDr) family.</text>
</comment>
<dbReference type="NCBIfam" id="NF033903">
    <property type="entry name" value="VaFE_rpt"/>
    <property type="match status" value="2"/>
</dbReference>
<dbReference type="Pfam" id="PF18202">
    <property type="entry name" value="TQ"/>
    <property type="match status" value="2"/>
</dbReference>
<evidence type="ECO:0000259" key="7">
    <source>
        <dbReference type="Pfam" id="PF17802"/>
    </source>
</evidence>
<feature type="signal peptide" evidence="6">
    <location>
        <begin position="1"/>
        <end position="26"/>
    </location>
</feature>
<dbReference type="PANTHER" id="PTHR36108:SF13">
    <property type="entry name" value="COLOSSIN-B-RELATED"/>
    <property type="match status" value="1"/>
</dbReference>
<feature type="region of interest" description="Disordered" evidence="4">
    <location>
        <begin position="47"/>
        <end position="96"/>
    </location>
</feature>
<feature type="domain" description="T-Q ester bond containing" evidence="8">
    <location>
        <begin position="1123"/>
        <end position="1242"/>
    </location>
</feature>
<feature type="chain" id="PRO_5008020201" evidence="6">
    <location>
        <begin position="27"/>
        <end position="1422"/>
    </location>
</feature>
<sequence length="1422" mass="156451">MREKGKRLIAIILSCLLLLSNVTVYAATEAEAQSDTQNTVSVNASEEAVTLPEEPTNGSAGEEAVVQNEPNAEDTSDETEETETLAPINETDPLEILETPKNMVGIEISSFNFLPTTRSIGIPAVGSTATGTCYIGDTWNVNYPYQDYFYVNNFTGDLTGAVTVQDFECLDPTAALPAHKNASYEATVTEVNAAGGYVEYYVRVTPPGATDGVTRPDGEHLSGYQHVGGKVRVYRAFTGSLELIKSSANQTITNGNSCYSLKGAVYGLYQNGIEIARKTTDVNGYAKFENVTAGNYDLKEITPPKGYALDKTIYPVTINSSQTTRVDVKDYPQSDPVSILLGKVDKDTTQNMPQGSASLEGAEFTIKYYAVQSDKDPAETGKKPVRTWIMKTDENGKCRLDEKYKVSGDEFWKNPFGVATLPLGTITIQETKAPKGYLLNEEIFVRQITSKGTAESVETYNMPTIEEEVIRGDIQLVKYGETNDEPGDSGADIKKPLKDIKFHLTSKTTGDVYTIITDEQGVATTKQLGTSDRGNLPFDTYTVSEESPYPEYDIIAPFEVTVDEEGKTYTYILRNDTVDAPLSVQKVDKETGKVIPIAGAQFQILDENKKPITMKVSYPTPMEIDTFETDANGSFTLPEKLEYGSYYLHETKAPEGYLLGIEDIPFVVDQEFDWENPLSITYPDAPAKGKIRVTKTDKETDKPIPSGAEFTVTAAEDITTPDGTIRTEKGTVVATLTTDEKGKAETEALYLGKYVVKETKAPNGYLLNPKEFAVTLEYEDQETEIVYGNVTVPDELAKGKIRVKKTDAETGNGLSGAEFEIRAKEDIITPDGTVKVKAGTVVDTIKTSDKGTAETKELYLGKYEVQETKAPEGYLLNTQKYPVELIYADQETEIVYGDVTVPDELAKGQIEILKKDEETGNLLSGAEFTVTAAEDITTPDGTLRAEKGTVVDTIVTDTTGIAKSKELYLGKYIVKETKQPIGFIRPNQTWDVELKYADQKTELVKENLTIKNQPTEIIIDKKETGTDKPLEGVKFVIWNKDKEDPIDPGMQHKEIYTTDANGKIRLLYLEPGNYAVAEVESIPGYAWDDKIIYEFTITEDGRVDGEVSHTIPVGNDRTEITETNAINVSTGTQDAYAVDLTVIDTVSMVNLMPNREYKLQLILADAKTGEPLKVKDQPSGDLLTTEKTFTADTSKMDVDMQIEFDASPFAGRTIVVYEYLYQDGVEISKHEDPNDKKQQLYVKDKLKLNTTAIDLISGTHEAIAKKDVTIRDNVDHFGLIAGQEYVLKGILMDQTTGKPLVINGKQITAEKSVQIETADGTVPIDFTLDASELNNRSIVVYEYLYHNGQLIASHEDITDEDQTITFKVGSLKPILPPNKGGGLLSALKTGDFSDITPFAIALIGTGAIILSIVVYKKKKREE</sequence>
<feature type="domain" description="SpaA-like prealbumin fold" evidence="7">
    <location>
        <begin position="260"/>
        <end position="330"/>
    </location>
</feature>
<dbReference type="InterPro" id="IPR041100">
    <property type="entry name" value="TQ"/>
</dbReference>
<dbReference type="Gene3D" id="2.60.40.3930">
    <property type="match status" value="2"/>
</dbReference>
<dbReference type="EMBL" id="CYZO01000029">
    <property type="protein sequence ID" value="CUO28653.1"/>
    <property type="molecule type" value="Genomic_DNA"/>
</dbReference>
<evidence type="ECO:0000256" key="6">
    <source>
        <dbReference type="SAM" id="SignalP"/>
    </source>
</evidence>
<feature type="domain" description="SpaA-like prealbumin fold" evidence="7">
    <location>
        <begin position="799"/>
        <end position="894"/>
    </location>
</feature>
<feature type="domain" description="SpaA-like prealbumin fold" evidence="7">
    <location>
        <begin position="493"/>
        <end position="575"/>
    </location>
</feature>
<organism evidence="9 10">
    <name type="scientific">[Ruminococcus] torques</name>
    <dbReference type="NCBI Taxonomy" id="33039"/>
    <lineage>
        <taxon>Bacteria</taxon>
        <taxon>Bacillati</taxon>
        <taxon>Bacillota</taxon>
        <taxon>Clostridia</taxon>
        <taxon>Lachnospirales</taxon>
        <taxon>Lachnospiraceae</taxon>
        <taxon>Mediterraneibacter</taxon>
    </lineage>
</organism>
<evidence type="ECO:0000313" key="9">
    <source>
        <dbReference type="EMBL" id="CUO28653.1"/>
    </source>
</evidence>
<dbReference type="InterPro" id="IPR013783">
    <property type="entry name" value="Ig-like_fold"/>
</dbReference>
<dbReference type="Proteomes" id="UP000095787">
    <property type="component" value="Unassembled WGS sequence"/>
</dbReference>
<gene>
    <name evidence="9" type="ORF">ERS852456_02129</name>
</gene>
<keyword evidence="5" id="KW-1133">Transmembrane helix</keyword>
<feature type="domain" description="SpaA-like prealbumin fold" evidence="7">
    <location>
        <begin position="355"/>
        <end position="461"/>
    </location>
</feature>
<feature type="compositionally biased region" description="Acidic residues" evidence="4">
    <location>
        <begin position="71"/>
        <end position="83"/>
    </location>
</feature>
<reference evidence="9 10" key="1">
    <citation type="submission" date="2015-09" db="EMBL/GenBank/DDBJ databases">
        <authorList>
            <consortium name="Pathogen Informatics"/>
        </authorList>
    </citation>
    <scope>NUCLEOTIDE SEQUENCE [LARGE SCALE GENOMIC DNA]</scope>
    <source>
        <strain evidence="9 10">2789STDY5834841</strain>
    </source>
</reference>
<dbReference type="SUPFAM" id="SSF49478">
    <property type="entry name" value="Cna protein B-type domain"/>
    <property type="match status" value="3"/>
</dbReference>
<dbReference type="Pfam" id="PF17802">
    <property type="entry name" value="SpaA"/>
    <property type="match status" value="8"/>
</dbReference>
<dbReference type="Gene3D" id="2.60.40.10">
    <property type="entry name" value="Immunoglobulins"/>
    <property type="match status" value="8"/>
</dbReference>
<dbReference type="PANTHER" id="PTHR36108">
    <property type="entry name" value="COLOSSIN-B-RELATED"/>
    <property type="match status" value="1"/>
</dbReference>
<evidence type="ECO:0000256" key="1">
    <source>
        <dbReference type="ARBA" id="ARBA00007257"/>
    </source>
</evidence>
<evidence type="ECO:0000313" key="10">
    <source>
        <dbReference type="Proteomes" id="UP000095787"/>
    </source>
</evidence>
<accession>A0A174DT48</accession>
<feature type="domain" description="SpaA-like prealbumin fold" evidence="7">
    <location>
        <begin position="689"/>
        <end position="787"/>
    </location>
</feature>
<feature type="domain" description="SpaA-like prealbumin fold" evidence="7">
    <location>
        <begin position="582"/>
        <end position="671"/>
    </location>
</feature>
<evidence type="ECO:0000259" key="8">
    <source>
        <dbReference type="Pfam" id="PF18202"/>
    </source>
</evidence>
<feature type="domain" description="T-Q ester bond containing" evidence="8">
    <location>
        <begin position="1247"/>
        <end position="1365"/>
    </location>
</feature>
<feature type="domain" description="SpaA-like prealbumin fold" evidence="7">
    <location>
        <begin position="1016"/>
        <end position="1103"/>
    </location>
</feature>
<dbReference type="InterPro" id="IPR041033">
    <property type="entry name" value="SpaA_PFL_dom_1"/>
</dbReference>
<evidence type="ECO:0000256" key="5">
    <source>
        <dbReference type="SAM" id="Phobius"/>
    </source>
</evidence>
<evidence type="ECO:0000256" key="2">
    <source>
        <dbReference type="ARBA" id="ARBA00022525"/>
    </source>
</evidence>
<evidence type="ECO:0000256" key="4">
    <source>
        <dbReference type="SAM" id="MobiDB-lite"/>
    </source>
</evidence>
<keyword evidence="5" id="KW-0472">Membrane</keyword>
<proteinExistence type="inferred from homology"/>
<feature type="transmembrane region" description="Helical" evidence="5">
    <location>
        <begin position="1395"/>
        <end position="1415"/>
    </location>
</feature>
<keyword evidence="3 6" id="KW-0732">Signal</keyword>
<feature type="domain" description="SpaA-like prealbumin fold" evidence="7">
    <location>
        <begin position="908"/>
        <end position="1006"/>
    </location>
</feature>
<keyword evidence="5" id="KW-0812">Transmembrane</keyword>
<keyword evidence="2" id="KW-0964">Secreted</keyword>